<dbReference type="Pfam" id="PF00520">
    <property type="entry name" value="Ion_trans"/>
    <property type="match status" value="1"/>
</dbReference>
<feature type="transmembrane region" description="Helical" evidence="7">
    <location>
        <begin position="1265"/>
        <end position="1284"/>
    </location>
</feature>
<feature type="transmembrane region" description="Helical" evidence="7">
    <location>
        <begin position="697"/>
        <end position="720"/>
    </location>
</feature>
<evidence type="ECO:0000313" key="10">
    <source>
        <dbReference type="Proteomes" id="UP001359485"/>
    </source>
</evidence>
<dbReference type="SUPFAM" id="SSF51206">
    <property type="entry name" value="cAMP-binding domain-like"/>
    <property type="match status" value="4"/>
</dbReference>
<feature type="transmembrane region" description="Helical" evidence="7">
    <location>
        <begin position="1770"/>
        <end position="1791"/>
    </location>
</feature>
<feature type="transmembrane region" description="Helical" evidence="7">
    <location>
        <begin position="628"/>
        <end position="648"/>
    </location>
</feature>
<feature type="transmembrane region" description="Helical" evidence="7">
    <location>
        <begin position="47"/>
        <end position="68"/>
    </location>
</feature>
<feature type="transmembrane region" description="Helical" evidence="7">
    <location>
        <begin position="741"/>
        <end position="762"/>
    </location>
</feature>
<dbReference type="PANTHER" id="PTHR10217:SF548">
    <property type="entry name" value="GH12235P"/>
    <property type="match status" value="1"/>
</dbReference>
<dbReference type="Pfam" id="PF07885">
    <property type="entry name" value="Ion_trans_2"/>
    <property type="match status" value="1"/>
</dbReference>
<evidence type="ECO:0000256" key="7">
    <source>
        <dbReference type="SAM" id="Phobius"/>
    </source>
</evidence>
<keyword evidence="3 7" id="KW-0812">Transmembrane</keyword>
<feature type="transmembrane region" description="Helical" evidence="7">
    <location>
        <begin position="1584"/>
        <end position="1602"/>
    </location>
</feature>
<keyword evidence="6 7" id="KW-0472">Membrane</keyword>
<organism evidence="9 10">
    <name type="scientific">Polyplax serrata</name>
    <name type="common">Common mouse louse</name>
    <dbReference type="NCBI Taxonomy" id="468196"/>
    <lineage>
        <taxon>Eukaryota</taxon>
        <taxon>Metazoa</taxon>
        <taxon>Ecdysozoa</taxon>
        <taxon>Arthropoda</taxon>
        <taxon>Hexapoda</taxon>
        <taxon>Insecta</taxon>
        <taxon>Pterygota</taxon>
        <taxon>Neoptera</taxon>
        <taxon>Paraneoptera</taxon>
        <taxon>Psocodea</taxon>
        <taxon>Troctomorpha</taxon>
        <taxon>Phthiraptera</taxon>
        <taxon>Anoplura</taxon>
        <taxon>Polyplacidae</taxon>
        <taxon>Polyplax</taxon>
    </lineage>
</organism>
<evidence type="ECO:0000256" key="1">
    <source>
        <dbReference type="ARBA" id="ARBA00004141"/>
    </source>
</evidence>
<feature type="transmembrane region" description="Helical" evidence="7">
    <location>
        <begin position="191"/>
        <end position="216"/>
    </location>
</feature>
<feature type="transmembrane region" description="Helical" evidence="7">
    <location>
        <begin position="132"/>
        <end position="152"/>
    </location>
</feature>
<evidence type="ECO:0000256" key="4">
    <source>
        <dbReference type="ARBA" id="ARBA00022989"/>
    </source>
</evidence>
<reference evidence="9 10" key="1">
    <citation type="submission" date="2023-09" db="EMBL/GenBank/DDBJ databases">
        <title>Genomes of two closely related lineages of the louse Polyplax serrata with different host specificities.</title>
        <authorList>
            <person name="Martinu J."/>
            <person name="Tarabai H."/>
            <person name="Stefka J."/>
            <person name="Hypsa V."/>
        </authorList>
    </citation>
    <scope>NUCLEOTIDE SEQUENCE [LARGE SCALE GENOMIC DNA]</scope>
    <source>
        <strain evidence="9">98ZLc_SE</strain>
    </source>
</reference>
<evidence type="ECO:0000259" key="8">
    <source>
        <dbReference type="PROSITE" id="PS50042"/>
    </source>
</evidence>
<feature type="transmembrane region" description="Helical" evidence="7">
    <location>
        <begin position="276"/>
        <end position="297"/>
    </location>
</feature>
<dbReference type="Proteomes" id="UP001359485">
    <property type="component" value="Unassembled WGS sequence"/>
</dbReference>
<keyword evidence="10" id="KW-1185">Reference proteome</keyword>
<dbReference type="InterPro" id="IPR014710">
    <property type="entry name" value="RmlC-like_jellyroll"/>
</dbReference>
<feature type="transmembrane region" description="Helical" evidence="7">
    <location>
        <begin position="595"/>
        <end position="616"/>
    </location>
</feature>
<dbReference type="CDD" id="cd00038">
    <property type="entry name" value="CAP_ED"/>
    <property type="match status" value="3"/>
</dbReference>
<dbReference type="Gene3D" id="1.10.287.630">
    <property type="entry name" value="Helix hairpin bin"/>
    <property type="match status" value="2"/>
</dbReference>
<feature type="transmembrane region" description="Helical" evidence="7">
    <location>
        <begin position="563"/>
        <end position="583"/>
    </location>
</feature>
<dbReference type="EMBL" id="JAWJWF010000045">
    <property type="protein sequence ID" value="KAK6627286.1"/>
    <property type="molecule type" value="Genomic_DNA"/>
</dbReference>
<keyword evidence="4 7" id="KW-1133">Transmembrane helix</keyword>
<sequence>MDFLLSFHEPERGDHDKPTEPFTFKDVRAKRSTLIKFLMLSVDNETWTFLQILAICLRYFITTYVIAFQKSEPGFTGTDCVNTVLDLFYVIDMVSAVLYRWKWPKSSRRLREWSPYLSRLVWRNLMFRPRSIWMIIIDVISVIPFEIVRMWVPYSSGIHTIAHCMPVLRTYRIPVYYVNQFHRVSFRAHTLLSLFVQTGLFWMLLTHTFTCILGWASKVSSDFKKFNTTLVISDSKMSRTFEAYLWVYYFVQIGFTNIGFGDIVPYTDAQRAMTIFILLVGFCLLCGYLIAALSSILTEKGRRLTDLRFRLTLMLFELDSKNVSEFVSKKIIKFYYSLWASRKGIGPTDSLLQCLPDSFRSQVYYDIFVPALNSSLLFKSCDEYSKRAITGVMQICLYMAGDVILKRREFNSTMFYIRKGTIQDFMDFQQIMSYQDDETEVMTFGAGTIFGQVSLMLCLPTKSEVHAATFCEIHTISRRDLFMVLKYYPSAKELIFRVHNNMLLNLMADKYEKDKKVKPGNVLTRNFFYKIPVETSKLARDDICIVTTCPYVFMPDTVFLKTWNVFIGIIIMIISFYYPYHAAFQRTYPTRMEPFIIIVDIILLFNLYITLSTAFVKENIIFSSFRDIIAFRLTNIYICVDIAAIMPIHYFMRNDNRLKSVFLCFRCFLFYKVPLLFKMVEYTSDLTMVFILRMLKYVIYFLFGAYTMGIIYYMQACFYYPCLSSSWYVKFWRITEGIDPIWVSVYLTSLVMTGTGFGDLTVGSFVDIIYVLIFAVLGVLLYIYLISDYSANLSLSGEPRQKFVELAERVNSFLLSQKMLRSERIRVRQFLNLQWERCKGYDFMRRGGLFFDTPKHLLHEASQFTRSRGIHKMKLFRGMEKSVIGSLLDSSFRQVFPPHEVVIYAGEPCDHLMVIEEGCCEVTYGKDVSITKIYAAGQDIGTIELMLGLTSLCHVRTLTHCVILKVSRANLQRALAINPIASRELEETISELKNSEILKSVKRNRPILLHLTVRSTVEKSFYKFQYYRKQSGNADLREPYLKLGLCQYILGTTTILPYGKFMKRWESSRCVFAFLSAMLFPCIPYFQLQFPALYYIGILLDMAACIDLYFRCHVCYFNNKNLLVSHPLWTCGHYMKGSLVLDFVFSFPFDRLMYRPIYDSMGEAYVTSHPIDLLRMLRVGQTYRIPARLATSGVDFLSTPHLFWVIFTEAALTTVFINLLTSILVLMCTNYKKTRDGHYHIVYEESVKEHFEKLLRTFNFTQQPFDVFILNFYWTATTAFGVGFGDITADSESLMIYVIIVLVIAYLYFNYVTVTIATHLTSVNMNLTIYQTRMSHLVSYLKDENVEPLLRKHIVNHFEYIWKKNKGIKAQYVFMNFNSALKDDVMFHLYEETIKGVAAFSNLDPSFHRLLSSCLDEIYFQSGAAIYKPGDIISQFFIVHQGEVTLVGRNEDETNELGRSKIFGLFENVAQGSMNVTAVATKNVTVLGIDALELYQILENIESGLVDHTQNQKQKFTDDLYASNKVKMELEQDAQNYGAAKSKTEIVYFIHRFQKLILLFYVILSLFSANVVTYNLAFQYTDDVMFVVMIIIEILFFAKGFSPGTWMSLENSSATCDSYPRGEYQQRNNKKGLKCRHKIGLVKTKENVHFRYVRTVGFYIDLITVIPFEALCLLAHHEDQHYVYTWLRMVKILRLITSVAIWTSTLLHQCSCIWFLVSCPKSDCPNSRTWIRVRGGLPRHDYLNCLYFIVVVLTNTGFGDITPHTMYEVIFVTTLFFVSFFYIAIFIGEMVSTSRKYLFSKTNFEFKVDGLKNYLDVNEVSYETRKRIMIYVKNLWRNEKGLQIPQLLKSAPRYLSYEIKLATYGHHINGVNGTAYFVHSGQVESQDFVRAIDSRKIYVEDTFFGLVQSPHYVRKYKVTNLEQMLRSQVEENARQESNLKGESTFSHHAA</sequence>
<feature type="transmembrane region" description="Helical" evidence="7">
    <location>
        <begin position="768"/>
        <end position="786"/>
    </location>
</feature>
<name>A0ABR1ATM3_POLSC</name>
<dbReference type="SMART" id="SM00100">
    <property type="entry name" value="cNMP"/>
    <property type="match status" value="3"/>
</dbReference>
<feature type="domain" description="Cyclic nucleotide-binding" evidence="8">
    <location>
        <begin position="377"/>
        <end position="485"/>
    </location>
</feature>
<feature type="domain" description="Cyclic nucleotide-binding" evidence="8">
    <location>
        <begin position="1399"/>
        <end position="1498"/>
    </location>
</feature>
<dbReference type="PROSITE" id="PS00888">
    <property type="entry name" value="CNMP_BINDING_1"/>
    <property type="match status" value="1"/>
</dbReference>
<evidence type="ECO:0000256" key="2">
    <source>
        <dbReference type="ARBA" id="ARBA00022448"/>
    </source>
</evidence>
<evidence type="ECO:0000256" key="6">
    <source>
        <dbReference type="ARBA" id="ARBA00023136"/>
    </source>
</evidence>
<feature type="transmembrane region" description="Helical" evidence="7">
    <location>
        <begin position="1740"/>
        <end position="1758"/>
    </location>
</feature>
<dbReference type="PANTHER" id="PTHR10217">
    <property type="entry name" value="VOLTAGE AND LIGAND GATED POTASSIUM CHANNEL"/>
    <property type="match status" value="1"/>
</dbReference>
<dbReference type="Gene3D" id="1.10.287.70">
    <property type="match status" value="4"/>
</dbReference>
<feature type="transmembrane region" description="Helical" evidence="7">
    <location>
        <begin position="1656"/>
        <end position="1676"/>
    </location>
</feature>
<feature type="transmembrane region" description="Helical" evidence="7">
    <location>
        <begin position="1070"/>
        <end position="1086"/>
    </location>
</feature>
<feature type="transmembrane region" description="Helical" evidence="7">
    <location>
        <begin position="1696"/>
        <end position="1719"/>
    </location>
</feature>
<evidence type="ECO:0000256" key="3">
    <source>
        <dbReference type="ARBA" id="ARBA00022692"/>
    </source>
</evidence>
<gene>
    <name evidence="9" type="ORF">RUM44_009763</name>
</gene>
<dbReference type="InterPro" id="IPR000595">
    <property type="entry name" value="cNMP-bd_dom"/>
</dbReference>
<keyword evidence="5" id="KW-0406">Ion transport</keyword>
<comment type="caution">
    <text evidence="9">The sequence shown here is derived from an EMBL/GenBank/DDBJ whole genome shotgun (WGS) entry which is preliminary data.</text>
</comment>
<evidence type="ECO:0000256" key="5">
    <source>
        <dbReference type="ARBA" id="ARBA00023065"/>
    </source>
</evidence>
<evidence type="ECO:0000313" key="9">
    <source>
        <dbReference type="EMBL" id="KAK6627286.1"/>
    </source>
</evidence>
<dbReference type="InterPro" id="IPR013099">
    <property type="entry name" value="K_chnl_dom"/>
</dbReference>
<dbReference type="InterPro" id="IPR005821">
    <property type="entry name" value="Ion_trans_dom"/>
</dbReference>
<dbReference type="Pfam" id="PF00027">
    <property type="entry name" value="cNMP_binding"/>
    <property type="match status" value="2"/>
</dbReference>
<dbReference type="PROSITE" id="PS50042">
    <property type="entry name" value="CNMP_BINDING_3"/>
    <property type="match status" value="3"/>
</dbReference>
<protein>
    <recommendedName>
        <fullName evidence="8">Cyclic nucleotide-binding domain-containing protein</fullName>
    </recommendedName>
</protein>
<feature type="transmembrane region" description="Helical" evidence="7">
    <location>
        <begin position="1556"/>
        <end position="1578"/>
    </location>
</feature>
<dbReference type="InterPro" id="IPR018490">
    <property type="entry name" value="cNMP-bd_dom_sf"/>
</dbReference>
<feature type="transmembrane region" description="Helical" evidence="7">
    <location>
        <begin position="1296"/>
        <end position="1317"/>
    </location>
</feature>
<comment type="subcellular location">
    <subcellularLocation>
        <location evidence="1">Membrane</location>
        <topology evidence="1">Multi-pass membrane protein</topology>
    </subcellularLocation>
</comment>
<dbReference type="InterPro" id="IPR050818">
    <property type="entry name" value="KCNH_animal-type"/>
</dbReference>
<dbReference type="SUPFAM" id="SSF81324">
    <property type="entry name" value="Voltage-gated potassium channels"/>
    <property type="match status" value="4"/>
</dbReference>
<feature type="transmembrane region" description="Helical" evidence="7">
    <location>
        <begin position="243"/>
        <end position="264"/>
    </location>
</feature>
<dbReference type="Gene3D" id="2.60.120.10">
    <property type="entry name" value="Jelly Rolls"/>
    <property type="match status" value="3"/>
</dbReference>
<feature type="transmembrane region" description="Helical" evidence="7">
    <location>
        <begin position="1202"/>
        <end position="1226"/>
    </location>
</feature>
<dbReference type="InterPro" id="IPR018488">
    <property type="entry name" value="cNMP-bd_CS"/>
</dbReference>
<keyword evidence="2" id="KW-0813">Transport</keyword>
<proteinExistence type="predicted"/>
<accession>A0ABR1ATM3</accession>
<feature type="domain" description="Cyclic nucleotide-binding" evidence="8">
    <location>
        <begin position="875"/>
        <end position="975"/>
    </location>
</feature>